<dbReference type="InterPro" id="IPR007563">
    <property type="entry name" value="DUF554"/>
</dbReference>
<dbReference type="Pfam" id="PF04474">
    <property type="entry name" value="DUF554"/>
    <property type="match status" value="1"/>
</dbReference>
<sequence>MPGVGTIANVAGVAVGGCLGVLASRWITPRLRETLMVVMGVLVVFVGVSGTLQRMLVVGPDGGLATTGTWMAIVSLVLGSTAGELLDLDGLVERFGTWLRDRTGNGGDGEFVDAFVSASLTVCVGAMAVVGSIQDALLHDPSVLLAKMALDLVIVMVMAASMGRGCIFAAVPVGLFQGAIELLSGLVRPVMTTAALADLSLVGNMLIFCVGVNLLFDRKIRVANMLPALVVAVAWANLLG</sequence>
<comment type="caution">
    <text evidence="2">The sequence shown here is derived from an EMBL/GenBank/DDBJ whole genome shotgun (WGS) entry which is preliminary data.</text>
</comment>
<feature type="transmembrane region" description="Helical" evidence="1">
    <location>
        <begin position="35"/>
        <end position="56"/>
    </location>
</feature>
<keyword evidence="1" id="KW-0812">Transmembrane</keyword>
<feature type="transmembrane region" description="Helical" evidence="1">
    <location>
        <begin position="196"/>
        <end position="216"/>
    </location>
</feature>
<dbReference type="PANTHER" id="PTHR36111">
    <property type="entry name" value="INNER MEMBRANE PROTEIN-RELATED"/>
    <property type="match status" value="1"/>
</dbReference>
<evidence type="ECO:0000256" key="1">
    <source>
        <dbReference type="SAM" id="Phobius"/>
    </source>
</evidence>
<keyword evidence="3" id="KW-1185">Reference proteome</keyword>
<keyword evidence="1" id="KW-0472">Membrane</keyword>
<feature type="transmembrane region" description="Helical" evidence="1">
    <location>
        <begin position="153"/>
        <end position="176"/>
    </location>
</feature>
<dbReference type="Proteomes" id="UP001332931">
    <property type="component" value="Unassembled WGS sequence"/>
</dbReference>
<reference evidence="2 3" key="1">
    <citation type="submission" date="2024-01" db="EMBL/GenBank/DDBJ databases">
        <title>Description of Olsenella sp. nov., isolated from pig feces.</title>
        <authorList>
            <person name="Chang Y.-H."/>
        </authorList>
    </citation>
    <scope>NUCLEOTIDE SEQUENCE [LARGE SCALE GENOMIC DNA]</scope>
    <source>
        <strain evidence="2 3">YH-ols2223</strain>
    </source>
</reference>
<feature type="transmembrane region" description="Helical" evidence="1">
    <location>
        <begin position="6"/>
        <end position="23"/>
    </location>
</feature>
<dbReference type="EMBL" id="JAZGJQ010000001">
    <property type="protein sequence ID" value="MEE6146608.1"/>
    <property type="molecule type" value="Genomic_DNA"/>
</dbReference>
<dbReference type="PANTHER" id="PTHR36111:SF2">
    <property type="entry name" value="INNER MEMBRANE PROTEIN"/>
    <property type="match status" value="1"/>
</dbReference>
<evidence type="ECO:0000313" key="3">
    <source>
        <dbReference type="Proteomes" id="UP001332931"/>
    </source>
</evidence>
<name>A0ABU7R7V6_9ACTN</name>
<protein>
    <submittedName>
        <fullName evidence="2">DUF554 domain-containing protein</fullName>
    </submittedName>
</protein>
<gene>
    <name evidence="2" type="ORF">VXJ25_01155</name>
</gene>
<accession>A0ABU7R7V6</accession>
<evidence type="ECO:0000313" key="2">
    <source>
        <dbReference type="EMBL" id="MEE6146608.1"/>
    </source>
</evidence>
<feature type="transmembrane region" description="Helical" evidence="1">
    <location>
        <begin position="111"/>
        <end position="133"/>
    </location>
</feature>
<keyword evidence="1" id="KW-1133">Transmembrane helix</keyword>
<proteinExistence type="predicted"/>
<organism evidence="2 3">
    <name type="scientific">Olsenella absiana</name>
    <dbReference type="NCBI Taxonomy" id="3115222"/>
    <lineage>
        <taxon>Bacteria</taxon>
        <taxon>Bacillati</taxon>
        <taxon>Actinomycetota</taxon>
        <taxon>Coriobacteriia</taxon>
        <taxon>Coriobacteriales</taxon>
        <taxon>Atopobiaceae</taxon>
        <taxon>Olsenella</taxon>
    </lineage>
</organism>
<dbReference type="RefSeq" id="WP_330957370.1">
    <property type="nucleotide sequence ID" value="NZ_JAZGJQ010000001.1"/>
</dbReference>